<gene>
    <name evidence="4" type="ORF">G4Y79_12995</name>
</gene>
<dbReference type="CDD" id="cd04301">
    <property type="entry name" value="NAT_SF"/>
    <property type="match status" value="1"/>
</dbReference>
<sequence>MTAHEPEQPSLPIEKFSVELPITIRQATRDDIKKLEWQGQYTHFRRVFYRAYTQQRTGLRHLLVAVYQDYPIGRLFLLFNSHNLHMANGIDRGYLYSFRVMDLFQGLGIGTRLIHRAEDILRQQNYTKATIAVAKTNTGALRLYQRLGYETFMDDKGEWGYYDHRGHLQQVKEPCWLLEKSLKSR</sequence>
<dbReference type="Pfam" id="PF00583">
    <property type="entry name" value="Acetyltransf_1"/>
    <property type="match status" value="1"/>
</dbReference>
<proteinExistence type="predicted"/>
<dbReference type="InterPro" id="IPR016181">
    <property type="entry name" value="Acyl_CoA_acyltransferase"/>
</dbReference>
<dbReference type="EMBL" id="CP062983">
    <property type="protein sequence ID" value="QPC80628.1"/>
    <property type="molecule type" value="Genomic_DNA"/>
</dbReference>
<keyword evidence="1 4" id="KW-0808">Transferase</keyword>
<keyword evidence="2" id="KW-0012">Acyltransferase</keyword>
<dbReference type="RefSeq" id="WP_195168703.1">
    <property type="nucleotide sequence ID" value="NZ_CP062983.1"/>
</dbReference>
<dbReference type="PANTHER" id="PTHR43420">
    <property type="entry name" value="ACETYLTRANSFERASE"/>
    <property type="match status" value="1"/>
</dbReference>
<evidence type="ECO:0000256" key="2">
    <source>
        <dbReference type="ARBA" id="ARBA00023315"/>
    </source>
</evidence>
<feature type="domain" description="N-acetyltransferase" evidence="3">
    <location>
        <begin position="22"/>
        <end position="183"/>
    </location>
</feature>
<reference evidence="4 5" key="1">
    <citation type="submission" date="2020-02" db="EMBL/GenBank/DDBJ databases">
        <authorList>
            <person name="Zheng R.K."/>
            <person name="Sun C.M."/>
        </authorList>
    </citation>
    <scope>NUCLEOTIDE SEQUENCE [LARGE SCALE GENOMIC DNA]</scope>
    <source>
        <strain evidence="5">rifampicinis</strain>
    </source>
</reference>
<dbReference type="KEGG" id="pmet:G4Y79_12995"/>
<dbReference type="GO" id="GO:0016747">
    <property type="term" value="F:acyltransferase activity, transferring groups other than amino-acyl groups"/>
    <property type="evidence" value="ECO:0007669"/>
    <property type="project" value="InterPro"/>
</dbReference>
<dbReference type="InterPro" id="IPR000182">
    <property type="entry name" value="GNAT_dom"/>
</dbReference>
<name>A0A7S8E588_9CHLR</name>
<evidence type="ECO:0000313" key="5">
    <source>
        <dbReference type="Proteomes" id="UP000594468"/>
    </source>
</evidence>
<keyword evidence="5" id="KW-1185">Reference proteome</keyword>
<evidence type="ECO:0000313" key="4">
    <source>
        <dbReference type="EMBL" id="QPC80628.1"/>
    </source>
</evidence>
<dbReference type="AlphaFoldDB" id="A0A7S8E588"/>
<dbReference type="InterPro" id="IPR050680">
    <property type="entry name" value="YpeA/RimI_acetyltransf"/>
</dbReference>
<protein>
    <submittedName>
        <fullName evidence="4">GNAT family N-acetyltransferase</fullName>
    </submittedName>
</protein>
<dbReference type="Gene3D" id="3.40.630.30">
    <property type="match status" value="1"/>
</dbReference>
<evidence type="ECO:0000259" key="3">
    <source>
        <dbReference type="PROSITE" id="PS51186"/>
    </source>
</evidence>
<organism evidence="4 5">
    <name type="scientific">Phototrophicus methaneseepsis</name>
    <dbReference type="NCBI Taxonomy" id="2710758"/>
    <lineage>
        <taxon>Bacteria</taxon>
        <taxon>Bacillati</taxon>
        <taxon>Chloroflexota</taxon>
        <taxon>Candidatus Thermofontia</taxon>
        <taxon>Phototrophicales</taxon>
        <taxon>Phototrophicaceae</taxon>
        <taxon>Phototrophicus</taxon>
    </lineage>
</organism>
<evidence type="ECO:0000256" key="1">
    <source>
        <dbReference type="ARBA" id="ARBA00022679"/>
    </source>
</evidence>
<dbReference type="SUPFAM" id="SSF55729">
    <property type="entry name" value="Acyl-CoA N-acyltransferases (Nat)"/>
    <property type="match status" value="1"/>
</dbReference>
<accession>A0A7S8E588</accession>
<dbReference type="PROSITE" id="PS51186">
    <property type="entry name" value="GNAT"/>
    <property type="match status" value="1"/>
</dbReference>
<dbReference type="Proteomes" id="UP000594468">
    <property type="component" value="Chromosome"/>
</dbReference>